<feature type="transmembrane region" description="Helical" evidence="10">
    <location>
        <begin position="111"/>
        <end position="132"/>
    </location>
</feature>
<gene>
    <name evidence="11" type="ORF">RRG08_007922</name>
</gene>
<dbReference type="PANTHER" id="PTHR11214">
    <property type="entry name" value="BETA-1,3-N-ACETYLGLUCOSAMINYLTRANSFERASE"/>
    <property type="match status" value="1"/>
</dbReference>
<evidence type="ECO:0000256" key="1">
    <source>
        <dbReference type="ARBA" id="ARBA00004323"/>
    </source>
</evidence>
<dbReference type="GO" id="GO:0000139">
    <property type="term" value="C:Golgi membrane"/>
    <property type="evidence" value="ECO:0007669"/>
    <property type="project" value="UniProtKB-SubCell"/>
</dbReference>
<comment type="subcellular location">
    <subcellularLocation>
        <location evidence="1 10">Golgi apparatus membrane</location>
        <topology evidence="1 10">Single-pass type II membrane protein</topology>
    </subcellularLocation>
</comment>
<keyword evidence="12" id="KW-1185">Reference proteome</keyword>
<comment type="similarity">
    <text evidence="2 10">Belongs to the glycosyltransferase 31 family.</text>
</comment>
<name>A0AAE0ZQH2_9GAST</name>
<dbReference type="GO" id="GO:0006493">
    <property type="term" value="P:protein O-linked glycosylation"/>
    <property type="evidence" value="ECO:0007669"/>
    <property type="project" value="TreeGrafter"/>
</dbReference>
<keyword evidence="9 10" id="KW-0472">Membrane</keyword>
<feature type="transmembrane region" description="Helical" evidence="10">
    <location>
        <begin position="69"/>
        <end position="91"/>
    </location>
</feature>
<evidence type="ECO:0000256" key="9">
    <source>
        <dbReference type="ARBA" id="ARBA00023136"/>
    </source>
</evidence>
<dbReference type="Pfam" id="PF01762">
    <property type="entry name" value="Galactosyl_T"/>
    <property type="match status" value="1"/>
</dbReference>
<proteinExistence type="inferred from homology"/>
<evidence type="ECO:0000256" key="7">
    <source>
        <dbReference type="ARBA" id="ARBA00022989"/>
    </source>
</evidence>
<organism evidence="11 12">
    <name type="scientific">Elysia crispata</name>
    <name type="common">lettuce slug</name>
    <dbReference type="NCBI Taxonomy" id="231223"/>
    <lineage>
        <taxon>Eukaryota</taxon>
        <taxon>Metazoa</taxon>
        <taxon>Spiralia</taxon>
        <taxon>Lophotrochozoa</taxon>
        <taxon>Mollusca</taxon>
        <taxon>Gastropoda</taxon>
        <taxon>Heterobranchia</taxon>
        <taxon>Euthyneura</taxon>
        <taxon>Panpulmonata</taxon>
        <taxon>Sacoglossa</taxon>
        <taxon>Placobranchoidea</taxon>
        <taxon>Plakobranchidae</taxon>
        <taxon>Elysia</taxon>
    </lineage>
</organism>
<dbReference type="Proteomes" id="UP001283361">
    <property type="component" value="Unassembled WGS sequence"/>
</dbReference>
<keyword evidence="5 10" id="KW-0812">Transmembrane</keyword>
<evidence type="ECO:0000256" key="5">
    <source>
        <dbReference type="ARBA" id="ARBA00022692"/>
    </source>
</evidence>
<dbReference type="Gene3D" id="1.20.144.10">
    <property type="entry name" value="Phosphatidic acid phosphatase type 2/haloperoxidase"/>
    <property type="match status" value="1"/>
</dbReference>
<dbReference type="PANTHER" id="PTHR11214:SF376">
    <property type="entry name" value="HEXOSYLTRANSFERASE"/>
    <property type="match status" value="1"/>
</dbReference>
<dbReference type="GO" id="GO:0016758">
    <property type="term" value="F:hexosyltransferase activity"/>
    <property type="evidence" value="ECO:0007669"/>
    <property type="project" value="InterPro"/>
</dbReference>
<comment type="caution">
    <text evidence="10">Lacks conserved residue(s) required for the propagation of feature annotation.</text>
</comment>
<dbReference type="EC" id="2.4.1.-" evidence="10"/>
<evidence type="ECO:0000313" key="12">
    <source>
        <dbReference type="Proteomes" id="UP001283361"/>
    </source>
</evidence>
<evidence type="ECO:0000256" key="3">
    <source>
        <dbReference type="ARBA" id="ARBA00022676"/>
    </source>
</evidence>
<keyword evidence="3 10" id="KW-0328">Glycosyltransferase</keyword>
<dbReference type="InterPro" id="IPR036938">
    <property type="entry name" value="PAP2/HPO_sf"/>
</dbReference>
<evidence type="ECO:0000256" key="6">
    <source>
        <dbReference type="ARBA" id="ARBA00022968"/>
    </source>
</evidence>
<sequence>METSPPLSQIQTFPKISRSTALCQSATVVSVCGSLIALNQLGHPGRTGFWCHDESISLPYKDDSISKHLLLTMAFGAPLFVILLTEIVRLASGNKKTRAIKAQLQNAVKAYAVFMFGMAADMLLTEMLKYAVGRLRPHFLDVCKPHFDHTNCSSIVWPKVRSKTIGRHRHTSQVFPTAHQTAFQLDLPGACADVKDYDALVVVHSAIDHFRHRKDYRETYGNPDFTQPYRLKVIFFVGLSVRSDLQSDVALEHSHHRDVIQANFVDSYFNLTLKAIAVFRWLVEKCPPPPLIVKMDDDVLLDIHRLFEEFSTMPPYHDEFVIHCHSWEAAVVNRDGKWGVSALQYPLDSYPDYCSGFLVLLKLPAVEELYYVGTTEYCISGTTVLYNQYNNVLYYRCLGLSRQCQSSTAQVILTST</sequence>
<evidence type="ECO:0000256" key="2">
    <source>
        <dbReference type="ARBA" id="ARBA00008661"/>
    </source>
</evidence>
<evidence type="ECO:0000313" key="11">
    <source>
        <dbReference type="EMBL" id="KAK3773433.1"/>
    </source>
</evidence>
<keyword evidence="7 10" id="KW-1133">Transmembrane helix</keyword>
<keyword evidence="6" id="KW-0735">Signal-anchor</keyword>
<dbReference type="EMBL" id="JAWDGP010003536">
    <property type="protein sequence ID" value="KAK3773433.1"/>
    <property type="molecule type" value="Genomic_DNA"/>
</dbReference>
<protein>
    <recommendedName>
        <fullName evidence="10">Hexosyltransferase</fullName>
        <ecNumber evidence="10">2.4.1.-</ecNumber>
    </recommendedName>
</protein>
<evidence type="ECO:0000256" key="8">
    <source>
        <dbReference type="ARBA" id="ARBA00023034"/>
    </source>
</evidence>
<reference evidence="11" key="1">
    <citation type="journal article" date="2023" name="G3 (Bethesda)">
        <title>A reference genome for the long-term kleptoplast-retaining sea slug Elysia crispata morphotype clarki.</title>
        <authorList>
            <person name="Eastman K.E."/>
            <person name="Pendleton A.L."/>
            <person name="Shaikh M.A."/>
            <person name="Suttiyut T."/>
            <person name="Ogas R."/>
            <person name="Tomko P."/>
            <person name="Gavelis G."/>
            <person name="Widhalm J.R."/>
            <person name="Wisecaver J.H."/>
        </authorList>
    </citation>
    <scope>NUCLEOTIDE SEQUENCE</scope>
    <source>
        <strain evidence="11">ECLA1</strain>
    </source>
</reference>
<evidence type="ECO:0000256" key="4">
    <source>
        <dbReference type="ARBA" id="ARBA00022679"/>
    </source>
</evidence>
<keyword evidence="4" id="KW-0808">Transferase</keyword>
<dbReference type="AlphaFoldDB" id="A0AAE0ZQH2"/>
<evidence type="ECO:0000256" key="10">
    <source>
        <dbReference type="RuleBase" id="RU363063"/>
    </source>
</evidence>
<comment type="caution">
    <text evidence="11">The sequence shown here is derived from an EMBL/GenBank/DDBJ whole genome shotgun (WGS) entry which is preliminary data.</text>
</comment>
<keyword evidence="8 10" id="KW-0333">Golgi apparatus</keyword>
<dbReference type="SUPFAM" id="SSF48317">
    <property type="entry name" value="Acid phosphatase/Vanadium-dependent haloperoxidase"/>
    <property type="match status" value="1"/>
</dbReference>
<dbReference type="InterPro" id="IPR002659">
    <property type="entry name" value="Glyco_trans_31"/>
</dbReference>
<accession>A0AAE0ZQH2</accession>